<comment type="caution">
    <text evidence="9">The sequence shown here is derived from an EMBL/GenBank/DDBJ whole genome shotgun (WGS) entry which is preliminary data.</text>
</comment>
<dbReference type="GO" id="GO:0004150">
    <property type="term" value="F:dihydroneopterin aldolase activity"/>
    <property type="evidence" value="ECO:0007669"/>
    <property type="project" value="UniProtKB-EC"/>
</dbReference>
<comment type="similarity">
    <text evidence="3">Belongs to the DHNA family.</text>
</comment>
<dbReference type="InterPro" id="IPR006157">
    <property type="entry name" value="FolB_dom"/>
</dbReference>
<organism evidence="9 10">
    <name type="scientific">PS1 clade bacterium</name>
    <dbReference type="NCBI Taxonomy" id="2175152"/>
    <lineage>
        <taxon>Bacteria</taxon>
        <taxon>Pseudomonadati</taxon>
        <taxon>Pseudomonadota</taxon>
        <taxon>Alphaproteobacteria</taxon>
        <taxon>PS1 clade</taxon>
    </lineage>
</organism>
<evidence type="ECO:0000259" key="8">
    <source>
        <dbReference type="SMART" id="SM00905"/>
    </source>
</evidence>
<evidence type="ECO:0000256" key="6">
    <source>
        <dbReference type="ARBA" id="ARBA00023239"/>
    </source>
</evidence>
<dbReference type="NCBIfam" id="TIGR00526">
    <property type="entry name" value="folB_dom"/>
    <property type="match status" value="1"/>
</dbReference>
<feature type="domain" description="Dihydroneopterin aldolase/epimerase" evidence="8">
    <location>
        <begin position="22"/>
        <end position="132"/>
    </location>
</feature>
<dbReference type="InterPro" id="IPR006156">
    <property type="entry name" value="Dihydroneopterin_aldolase"/>
</dbReference>
<protein>
    <recommendedName>
        <fullName evidence="4">dihydroneopterin aldolase</fullName>
        <ecNumber evidence="4">4.1.2.25</ecNumber>
    </recommendedName>
    <alternativeName>
        <fullName evidence="7">7,8-dihydroneopterin aldolase</fullName>
    </alternativeName>
</protein>
<evidence type="ECO:0000313" key="9">
    <source>
        <dbReference type="EMBL" id="MBL6762082.1"/>
    </source>
</evidence>
<evidence type="ECO:0000256" key="1">
    <source>
        <dbReference type="ARBA" id="ARBA00001353"/>
    </source>
</evidence>
<dbReference type="EC" id="4.1.2.25" evidence="4"/>
<evidence type="ECO:0000256" key="2">
    <source>
        <dbReference type="ARBA" id="ARBA00005013"/>
    </source>
</evidence>
<dbReference type="Pfam" id="PF02152">
    <property type="entry name" value="FolB"/>
    <property type="match status" value="1"/>
</dbReference>
<evidence type="ECO:0000256" key="5">
    <source>
        <dbReference type="ARBA" id="ARBA00022909"/>
    </source>
</evidence>
<gene>
    <name evidence="9" type="ORF">ISQ19_05230</name>
</gene>
<dbReference type="EMBL" id="JADHOK010000069">
    <property type="protein sequence ID" value="MBL6762082.1"/>
    <property type="molecule type" value="Genomic_DNA"/>
</dbReference>
<name>A0A937HII1_9PROT</name>
<dbReference type="InterPro" id="IPR043133">
    <property type="entry name" value="GTP-CH-I_C/QueF"/>
</dbReference>
<reference evidence="9" key="1">
    <citation type="submission" date="2020-10" db="EMBL/GenBank/DDBJ databases">
        <title>Microbiome of the Black Sea water column analyzed by genome centric metagenomics.</title>
        <authorList>
            <person name="Cabello-Yeves P.J."/>
            <person name="Callieri C."/>
            <person name="Picazo A."/>
            <person name="Mehrshad M."/>
            <person name="Haro-Moreno J.M."/>
            <person name="Roda-Garcia J."/>
            <person name="Dzembekova N."/>
            <person name="Slabakova V."/>
            <person name="Slabakova N."/>
            <person name="Moncheva S."/>
            <person name="Rodriguez-Valera F."/>
        </authorList>
    </citation>
    <scope>NUCLEOTIDE SEQUENCE</scope>
    <source>
        <strain evidence="9">BS307-5m-G5</strain>
    </source>
</reference>
<evidence type="ECO:0000256" key="4">
    <source>
        <dbReference type="ARBA" id="ARBA00013043"/>
    </source>
</evidence>
<proteinExistence type="inferred from homology"/>
<dbReference type="Gene3D" id="3.30.1130.10">
    <property type="match status" value="1"/>
</dbReference>
<evidence type="ECO:0000313" key="10">
    <source>
        <dbReference type="Proteomes" id="UP000785783"/>
    </source>
</evidence>
<comment type="pathway">
    <text evidence="2">Cofactor biosynthesis; tetrahydrofolate biosynthesis; 2-amino-4-hydroxy-6-hydroxymethyl-7,8-dihydropteridine diphosphate from 7,8-dihydroneopterin triphosphate: step 3/4.</text>
</comment>
<dbReference type="PANTHER" id="PTHR42844">
    <property type="entry name" value="DIHYDRONEOPTERIN ALDOLASE 1-RELATED"/>
    <property type="match status" value="1"/>
</dbReference>
<evidence type="ECO:0000256" key="7">
    <source>
        <dbReference type="ARBA" id="ARBA00032903"/>
    </source>
</evidence>
<dbReference type="GO" id="GO:0005737">
    <property type="term" value="C:cytoplasm"/>
    <property type="evidence" value="ECO:0007669"/>
    <property type="project" value="TreeGrafter"/>
</dbReference>
<dbReference type="SMART" id="SM00905">
    <property type="entry name" value="FolB"/>
    <property type="match status" value="1"/>
</dbReference>
<dbReference type="SUPFAM" id="SSF55620">
    <property type="entry name" value="Tetrahydrobiopterin biosynthesis enzymes-like"/>
    <property type="match status" value="1"/>
</dbReference>
<comment type="catalytic activity">
    <reaction evidence="1">
        <text>7,8-dihydroneopterin = 6-hydroxymethyl-7,8-dihydropterin + glycolaldehyde</text>
        <dbReference type="Rhea" id="RHEA:10540"/>
        <dbReference type="ChEBI" id="CHEBI:17001"/>
        <dbReference type="ChEBI" id="CHEBI:17071"/>
        <dbReference type="ChEBI" id="CHEBI:44841"/>
        <dbReference type="EC" id="4.1.2.25"/>
    </reaction>
</comment>
<dbReference type="GO" id="GO:0046656">
    <property type="term" value="P:folic acid biosynthetic process"/>
    <property type="evidence" value="ECO:0007669"/>
    <property type="project" value="UniProtKB-KW"/>
</dbReference>
<dbReference type="AlphaFoldDB" id="A0A937HII1"/>
<dbReference type="PANTHER" id="PTHR42844:SF1">
    <property type="entry name" value="DIHYDRONEOPTERIN ALDOLASE 1-RELATED"/>
    <property type="match status" value="1"/>
</dbReference>
<sequence>MNQQSPDSRPDFASAARGLRHVFVNRLAVEASIGIHQHEKQAKQEIWLTIDAGVLEDAGDTPANIADVVCYEDICKTATALATDGHIDLVETLAENIADALMQDTRIVQIRVQIEKPQAIAKAASVGIAISRLRG</sequence>
<accession>A0A937HII1</accession>
<keyword evidence="6" id="KW-0456">Lyase</keyword>
<evidence type="ECO:0000256" key="3">
    <source>
        <dbReference type="ARBA" id="ARBA00005708"/>
    </source>
</evidence>
<keyword evidence="5" id="KW-0289">Folate biosynthesis</keyword>
<dbReference type="Proteomes" id="UP000785783">
    <property type="component" value="Unassembled WGS sequence"/>
</dbReference>